<evidence type="ECO:0000313" key="4">
    <source>
        <dbReference type="Proteomes" id="UP000181981"/>
    </source>
</evidence>
<evidence type="ECO:0008006" key="5">
    <source>
        <dbReference type="Google" id="ProtNLM"/>
    </source>
</evidence>
<dbReference type="RefSeq" id="WP_038560792.1">
    <property type="nucleotide sequence ID" value="NZ_FOHT01000023.1"/>
</dbReference>
<reference evidence="2 4" key="2">
    <citation type="submission" date="2016-10" db="EMBL/GenBank/DDBJ databases">
        <authorList>
            <person name="de Groot N.N."/>
        </authorList>
    </citation>
    <scope>NUCLEOTIDE SEQUENCE [LARGE SCALE GENOMIC DNA]</scope>
    <source>
        <strain evidence="2 4">DSM 25947</strain>
    </source>
</reference>
<evidence type="ECO:0000313" key="2">
    <source>
        <dbReference type="EMBL" id="SET77922.1"/>
    </source>
</evidence>
<dbReference type="Proteomes" id="UP000023772">
    <property type="component" value="Chromosome"/>
</dbReference>
<dbReference type="KEGG" id="dori:FH5T_16435"/>
<dbReference type="HOGENOM" id="CLU_086905_0_0_10"/>
<reference evidence="1 3" key="1">
    <citation type="submission" date="2014-03" db="EMBL/GenBank/DDBJ databases">
        <title>Complete genome sequence of a deeply braunched marine Bacteroidia bacterium Draconibacterium orientale type strain FH5T.</title>
        <authorList>
            <person name="Li X."/>
            <person name="Wang X."/>
            <person name="Xie Z."/>
            <person name="Du Z."/>
            <person name="Chen G."/>
        </authorList>
    </citation>
    <scope>NUCLEOTIDE SEQUENCE [LARGE SCALE GENOMIC DNA]</scope>
    <source>
        <strain evidence="1 3">FH5</strain>
    </source>
</reference>
<dbReference type="EMBL" id="FOHT01000023">
    <property type="protein sequence ID" value="SET77922.1"/>
    <property type="molecule type" value="Genomic_DNA"/>
</dbReference>
<dbReference type="Pfam" id="PF10962">
    <property type="entry name" value="DUF2764"/>
    <property type="match status" value="1"/>
</dbReference>
<name>X5E3X3_9BACT</name>
<dbReference type="InterPro" id="IPR024492">
    <property type="entry name" value="DUF2764"/>
</dbReference>
<dbReference type="Proteomes" id="UP000181981">
    <property type="component" value="Unassembled WGS sequence"/>
</dbReference>
<dbReference type="EMBL" id="CP007451">
    <property type="protein sequence ID" value="AHW62165.1"/>
    <property type="molecule type" value="Genomic_DNA"/>
</dbReference>
<dbReference type="STRING" id="1168034.FH5T_16435"/>
<protein>
    <recommendedName>
        <fullName evidence="5">DUF2764 family protein</fullName>
    </recommendedName>
</protein>
<accession>X5E3X3</accession>
<keyword evidence="3" id="KW-1185">Reference proteome</keyword>
<proteinExistence type="predicted"/>
<organism evidence="2 4">
    <name type="scientific">Draconibacterium orientale</name>
    <dbReference type="NCBI Taxonomy" id="1168034"/>
    <lineage>
        <taxon>Bacteria</taxon>
        <taxon>Pseudomonadati</taxon>
        <taxon>Bacteroidota</taxon>
        <taxon>Bacteroidia</taxon>
        <taxon>Marinilabiliales</taxon>
        <taxon>Prolixibacteraceae</taxon>
        <taxon>Draconibacterium</taxon>
    </lineage>
</organism>
<evidence type="ECO:0000313" key="1">
    <source>
        <dbReference type="EMBL" id="AHW62165.1"/>
    </source>
</evidence>
<dbReference type="OrthoDB" id="9813754at2"/>
<gene>
    <name evidence="1" type="ORF">FH5T_16435</name>
    <name evidence="2" type="ORF">SAMN05444285_12315</name>
</gene>
<evidence type="ECO:0000313" key="3">
    <source>
        <dbReference type="Proteomes" id="UP000023772"/>
    </source>
</evidence>
<dbReference type="eggNOG" id="COG1527">
    <property type="taxonomic scope" value="Bacteria"/>
</dbReference>
<dbReference type="AlphaFoldDB" id="X5E3X3"/>
<sequence>MLIKREYYCLIAGLPDLFFDENKIPVTSSVFREELQHQLSTPDFKLVEYLFLPFDNLNLINVFFAQNKPYFYPGNITKHELEFQFSPENEEIQLPEYMKTFINWMKGMDKKQADPEAKNILTTLFFEHTLNCPNSFLQNWFRFELNLKNVFTAFNCRQYNYEPETHLLQVQGEDAVYSLLIENKLKADYFEELLPYHDELFKIAESDKEWMEKEKAVDKIKWEYLDEHTFFHFFTIEKVLAFTIKLLLIERWTKLDKETGKKLLNKLIDELKTNYEFPAEFSLTK</sequence>